<dbReference type="SUPFAM" id="SSF56935">
    <property type="entry name" value="Porins"/>
    <property type="match status" value="1"/>
</dbReference>
<keyword evidence="5 9" id="KW-0798">TonB box</keyword>
<dbReference type="InterPro" id="IPR000531">
    <property type="entry name" value="Beta-barrel_TonB"/>
</dbReference>
<dbReference type="Gene3D" id="2.170.130.10">
    <property type="entry name" value="TonB-dependent receptor, plug domain"/>
    <property type="match status" value="1"/>
</dbReference>
<feature type="domain" description="TonB-dependent receptor plug" evidence="12">
    <location>
        <begin position="63"/>
        <end position="182"/>
    </location>
</feature>
<accession>A0ABS2JSP1</accession>
<evidence type="ECO:0000256" key="2">
    <source>
        <dbReference type="ARBA" id="ARBA00022448"/>
    </source>
</evidence>
<dbReference type="EMBL" id="JADIKC010000005">
    <property type="protein sequence ID" value="MBM7122039.1"/>
    <property type="molecule type" value="Genomic_DNA"/>
</dbReference>
<keyword evidence="13" id="KW-0675">Receptor</keyword>
<evidence type="ECO:0000313" key="14">
    <source>
        <dbReference type="Proteomes" id="UP001430065"/>
    </source>
</evidence>
<organism evidence="13 14">
    <name type="scientific">Dyella kyungheensis</name>
    <dbReference type="NCBI Taxonomy" id="1242174"/>
    <lineage>
        <taxon>Bacteria</taxon>
        <taxon>Pseudomonadati</taxon>
        <taxon>Pseudomonadota</taxon>
        <taxon>Gammaproteobacteria</taxon>
        <taxon>Lysobacterales</taxon>
        <taxon>Rhodanobacteraceae</taxon>
        <taxon>Dyella</taxon>
    </lineage>
</organism>
<dbReference type="InterPro" id="IPR036942">
    <property type="entry name" value="Beta-barrel_TonB_sf"/>
</dbReference>
<evidence type="ECO:0000256" key="9">
    <source>
        <dbReference type="RuleBase" id="RU003357"/>
    </source>
</evidence>
<evidence type="ECO:0000313" key="13">
    <source>
        <dbReference type="EMBL" id="MBM7122039.1"/>
    </source>
</evidence>
<keyword evidence="7 8" id="KW-0998">Cell outer membrane</keyword>
<dbReference type="InterPro" id="IPR012910">
    <property type="entry name" value="Plug_dom"/>
</dbReference>
<evidence type="ECO:0000256" key="1">
    <source>
        <dbReference type="ARBA" id="ARBA00004571"/>
    </source>
</evidence>
<comment type="similarity">
    <text evidence="8 9">Belongs to the TonB-dependent receptor family.</text>
</comment>
<dbReference type="PROSITE" id="PS52016">
    <property type="entry name" value="TONB_DEPENDENT_REC_3"/>
    <property type="match status" value="1"/>
</dbReference>
<sequence>MNKNSVGLKAAPSLLAVALLSILSQASAQDATPPPPPPSADNAKKLGTVIVTGTRADNRTESSSLTPIDVVSAQTLKQTGTTELTTALARIIPSLTFPRPSAADTADSQRPAQLRGLSPDQVLVLVDGKRWHPGAILLTNGVLGRGSQAVDLNTIPLGAVDHIEVLRDGASAQYGSDAIAGVINVVLKKGAQGGEVDLTGGQYSAGDGRQWQGSANFGIPLSDKGWIRFTLQDGNQDYTNRAEPNRTLPAQGTTQRYGDPAVQDHNLFLNSQFDLTPNVQLYAFGHYSERNTTSPAFFRSNVSSNSVPSLYPNGYLPLEHADSTDRSLVLGIRGKTEGGWRWDVSGNYGGNRVSYATEDSVNRAFLHDFGYSPTEFHDGILNAAQQSFDVDIAKELSTSFLPNPVTLAFGAEYLRQTYQIDAGDLTSWYTGTSGVSGGAQGFGGYQPTDAGSYSRHDVAEYVSLESNLTDRFGASASLRHEDYSDFGNTTSGALAGRFDFTDRFALRGSASTGFRAPSLAQQHYSYTSSLYYGAGNSLQLPPGIYNTGLVPVNSAIGTLLGAQPLEPEKSRNYTLGAVWNPLDALNLSLDVYQITIDNRITLSSNLATTSPAVQAYLAANGVANLNYSGIAYFTNAVDTRTRGVDLVASYLSDFGSAGSLQSTLSYNYNKNKVTDIKANPAVLDQLGVNLKRIDRRDQFGLLADTTPRSKLILNEVYNLSRWSFNGTLTRYGSFVSYNSTTATLDQTFGAKWILDLAVNYNLDRWTFTVGGDNVLNTYPDKVIHANDNNGTMPYSVFSPFGFNGAYVYGKVAYRW</sequence>
<protein>
    <submittedName>
        <fullName evidence="13">TonB-dependent receptor</fullName>
    </submittedName>
</protein>
<keyword evidence="6 8" id="KW-0472">Membrane</keyword>
<comment type="caution">
    <text evidence="13">The sequence shown here is derived from an EMBL/GenBank/DDBJ whole genome shotgun (WGS) entry which is preliminary data.</text>
</comment>
<name>A0ABS2JSP1_9GAMM</name>
<keyword evidence="3 8" id="KW-1134">Transmembrane beta strand</keyword>
<keyword evidence="4 8" id="KW-0812">Transmembrane</keyword>
<gene>
    <name evidence="13" type="ORF">ISP20_12820</name>
</gene>
<dbReference type="PANTHER" id="PTHR47234:SF3">
    <property type="entry name" value="SECRETIN_TONB SHORT N-TERMINAL DOMAIN-CONTAINING PROTEIN"/>
    <property type="match status" value="1"/>
</dbReference>
<proteinExistence type="inferred from homology"/>
<evidence type="ECO:0000256" key="4">
    <source>
        <dbReference type="ARBA" id="ARBA00022692"/>
    </source>
</evidence>
<evidence type="ECO:0000259" key="11">
    <source>
        <dbReference type="Pfam" id="PF00593"/>
    </source>
</evidence>
<dbReference type="Pfam" id="PF07715">
    <property type="entry name" value="Plug"/>
    <property type="match status" value="1"/>
</dbReference>
<evidence type="ECO:0000259" key="12">
    <source>
        <dbReference type="Pfam" id="PF07715"/>
    </source>
</evidence>
<dbReference type="Gene3D" id="2.40.170.20">
    <property type="entry name" value="TonB-dependent receptor, beta-barrel domain"/>
    <property type="match status" value="1"/>
</dbReference>
<evidence type="ECO:0000256" key="3">
    <source>
        <dbReference type="ARBA" id="ARBA00022452"/>
    </source>
</evidence>
<dbReference type="InterPro" id="IPR037066">
    <property type="entry name" value="Plug_dom_sf"/>
</dbReference>
<dbReference type="RefSeq" id="WP_204636480.1">
    <property type="nucleotide sequence ID" value="NZ_JADIKC010000005.1"/>
</dbReference>
<keyword evidence="2 8" id="KW-0813">Transport</keyword>
<feature type="signal peptide" evidence="10">
    <location>
        <begin position="1"/>
        <end position="28"/>
    </location>
</feature>
<evidence type="ECO:0000256" key="10">
    <source>
        <dbReference type="SAM" id="SignalP"/>
    </source>
</evidence>
<keyword evidence="10" id="KW-0732">Signal</keyword>
<feature type="chain" id="PRO_5045913056" evidence="10">
    <location>
        <begin position="29"/>
        <end position="815"/>
    </location>
</feature>
<reference evidence="13 14" key="1">
    <citation type="submission" date="2020-10" db="EMBL/GenBank/DDBJ databases">
        <title>Phylogeny of dyella-like bacteria.</title>
        <authorList>
            <person name="Fu J."/>
        </authorList>
    </citation>
    <scope>NUCLEOTIDE SEQUENCE [LARGE SCALE GENOMIC DNA]</scope>
    <source>
        <strain evidence="13 14">THG-B117</strain>
    </source>
</reference>
<evidence type="ECO:0000256" key="7">
    <source>
        <dbReference type="ARBA" id="ARBA00023237"/>
    </source>
</evidence>
<comment type="subcellular location">
    <subcellularLocation>
        <location evidence="1 8">Cell outer membrane</location>
        <topology evidence="1 8">Multi-pass membrane protein</topology>
    </subcellularLocation>
</comment>
<evidence type="ECO:0000256" key="5">
    <source>
        <dbReference type="ARBA" id="ARBA00023077"/>
    </source>
</evidence>
<dbReference type="CDD" id="cd01347">
    <property type="entry name" value="ligand_gated_channel"/>
    <property type="match status" value="1"/>
</dbReference>
<dbReference type="Pfam" id="PF00593">
    <property type="entry name" value="TonB_dep_Rec_b-barrel"/>
    <property type="match status" value="1"/>
</dbReference>
<dbReference type="Proteomes" id="UP001430065">
    <property type="component" value="Unassembled WGS sequence"/>
</dbReference>
<evidence type="ECO:0000256" key="8">
    <source>
        <dbReference type="PROSITE-ProRule" id="PRU01360"/>
    </source>
</evidence>
<dbReference type="PANTHER" id="PTHR47234">
    <property type="match status" value="1"/>
</dbReference>
<keyword evidence="14" id="KW-1185">Reference proteome</keyword>
<dbReference type="InterPro" id="IPR039426">
    <property type="entry name" value="TonB-dep_rcpt-like"/>
</dbReference>
<feature type="domain" description="TonB-dependent receptor-like beta-barrel" evidence="11">
    <location>
        <begin position="284"/>
        <end position="774"/>
    </location>
</feature>
<evidence type="ECO:0000256" key="6">
    <source>
        <dbReference type="ARBA" id="ARBA00023136"/>
    </source>
</evidence>